<dbReference type="InterPro" id="IPR044117">
    <property type="entry name" value="OBF_LigC-like"/>
</dbReference>
<dbReference type="PANTHER" id="PTHR45674">
    <property type="entry name" value="DNA LIGASE 1/3 FAMILY MEMBER"/>
    <property type="match status" value="1"/>
</dbReference>
<dbReference type="Gene3D" id="2.40.50.140">
    <property type="entry name" value="Nucleic acid-binding proteins"/>
    <property type="match status" value="1"/>
</dbReference>
<sequence length="317" mass="34105">MPVALCKAVEQVPAPDALAGGCLYEPKWDGFRLVIVRGATTTLWSRQGKDLTARFPDIARAAAAQLPAGSVVDGEVVIWAGDRLDFGLLQRRLVTGLGGMPALVRAHPASFVAFDVLTDARRDVRRLPLAQRRRRLKRLAVDWSPPMQLCPQTGDRDEALSWMADFRPAGVEGLVVKAAGGAYLPGRRDWLKVKSRETTEVIVGGVIGPLHRPSQLVAGRMRDGVLQVVGRSTGLNREQAAELTAALVPAGPNHPWPDRIGSGAFGGSRLSVPLTRVEPIAVAEVSADAALTAGVFRHPLRFLRLRPDLSPADVDTL</sequence>
<dbReference type="Proteomes" id="UP000198981">
    <property type="component" value="Unassembled WGS sequence"/>
</dbReference>
<protein>
    <submittedName>
        <fullName evidence="5">ATP-dependent DNA ligase</fullName>
    </submittedName>
</protein>
<dbReference type="InterPro" id="IPR050191">
    <property type="entry name" value="ATP-dep_DNA_ligase"/>
</dbReference>
<dbReference type="SUPFAM" id="SSF50249">
    <property type="entry name" value="Nucleic acid-binding proteins"/>
    <property type="match status" value="1"/>
</dbReference>
<dbReference type="PANTHER" id="PTHR45674:SF4">
    <property type="entry name" value="DNA LIGASE 1"/>
    <property type="match status" value="1"/>
</dbReference>
<evidence type="ECO:0000256" key="1">
    <source>
        <dbReference type="ARBA" id="ARBA00007572"/>
    </source>
</evidence>
<dbReference type="CDD" id="cd07970">
    <property type="entry name" value="OBF_DNA_ligase_LigC"/>
    <property type="match status" value="1"/>
</dbReference>
<evidence type="ECO:0000256" key="3">
    <source>
        <dbReference type="ARBA" id="ARBA00034003"/>
    </source>
</evidence>
<dbReference type="GO" id="GO:0005524">
    <property type="term" value="F:ATP binding"/>
    <property type="evidence" value="ECO:0007669"/>
    <property type="project" value="InterPro"/>
</dbReference>
<dbReference type="Gene3D" id="3.30.470.30">
    <property type="entry name" value="DNA ligase/mRNA capping enzyme"/>
    <property type="match status" value="1"/>
</dbReference>
<dbReference type="GO" id="GO:0003910">
    <property type="term" value="F:DNA ligase (ATP) activity"/>
    <property type="evidence" value="ECO:0007669"/>
    <property type="project" value="UniProtKB-EC"/>
</dbReference>
<accession>A0A1G4Z3S7</accession>
<keyword evidence="2 5" id="KW-0436">Ligase</keyword>
<gene>
    <name evidence="5" type="ORF">SAMN03159343_4080</name>
</gene>
<evidence type="ECO:0000256" key="2">
    <source>
        <dbReference type="ARBA" id="ARBA00022598"/>
    </source>
</evidence>
<comment type="catalytic activity">
    <reaction evidence="3">
        <text>ATP + (deoxyribonucleotide)n-3'-hydroxyl + 5'-phospho-(deoxyribonucleotide)m = (deoxyribonucleotide)n+m + AMP + diphosphate.</text>
        <dbReference type="EC" id="6.5.1.1"/>
    </reaction>
</comment>
<dbReference type="SUPFAM" id="SSF56091">
    <property type="entry name" value="DNA ligase/mRNA capping enzyme, catalytic domain"/>
    <property type="match status" value="1"/>
</dbReference>
<keyword evidence="6" id="KW-1185">Reference proteome</keyword>
<evidence type="ECO:0000313" key="6">
    <source>
        <dbReference type="Proteomes" id="UP000198981"/>
    </source>
</evidence>
<dbReference type="InterPro" id="IPR044119">
    <property type="entry name" value="Adenylation_LigC-like"/>
</dbReference>
<comment type="similarity">
    <text evidence="1">Belongs to the ATP-dependent DNA ligase family.</text>
</comment>
<dbReference type="CDD" id="cd07905">
    <property type="entry name" value="Adenylation_DNA_ligase_LigC"/>
    <property type="match status" value="1"/>
</dbReference>
<dbReference type="InterPro" id="IPR012310">
    <property type="entry name" value="DNA_ligase_ATP-dep_cent"/>
</dbReference>
<dbReference type="InterPro" id="IPR012340">
    <property type="entry name" value="NA-bd_OB-fold"/>
</dbReference>
<proteinExistence type="inferred from homology"/>
<name>A0A1G4Z3S7_9ACTN</name>
<evidence type="ECO:0000259" key="4">
    <source>
        <dbReference type="PROSITE" id="PS50160"/>
    </source>
</evidence>
<dbReference type="GO" id="GO:0006310">
    <property type="term" value="P:DNA recombination"/>
    <property type="evidence" value="ECO:0007669"/>
    <property type="project" value="InterPro"/>
</dbReference>
<evidence type="ECO:0000313" key="5">
    <source>
        <dbReference type="EMBL" id="SCX60351.1"/>
    </source>
</evidence>
<dbReference type="STRING" id="1960309.SAMN03159343_4080"/>
<organism evidence="5 6">
    <name type="scientific">Klenkia marina</name>
    <dbReference type="NCBI Taxonomy" id="1960309"/>
    <lineage>
        <taxon>Bacteria</taxon>
        <taxon>Bacillati</taxon>
        <taxon>Actinomycetota</taxon>
        <taxon>Actinomycetes</taxon>
        <taxon>Geodermatophilales</taxon>
        <taxon>Geodermatophilaceae</taxon>
        <taxon>Klenkia</taxon>
    </lineage>
</organism>
<reference evidence="6" key="1">
    <citation type="submission" date="2016-10" db="EMBL/GenBank/DDBJ databases">
        <authorList>
            <person name="Varghese N."/>
            <person name="Submissions S."/>
        </authorList>
    </citation>
    <scope>NUCLEOTIDE SEQUENCE [LARGE SCALE GENOMIC DNA]</scope>
    <source>
        <strain evidence="6">DSM 45722</strain>
    </source>
</reference>
<dbReference type="Pfam" id="PF01068">
    <property type="entry name" value="DNA_ligase_A_M"/>
    <property type="match status" value="1"/>
</dbReference>
<dbReference type="GO" id="GO:0006281">
    <property type="term" value="P:DNA repair"/>
    <property type="evidence" value="ECO:0007669"/>
    <property type="project" value="InterPro"/>
</dbReference>
<dbReference type="AlphaFoldDB" id="A0A1G4Z3S7"/>
<feature type="domain" description="ATP-dependent DNA ligase family profile" evidence="4">
    <location>
        <begin position="111"/>
        <end position="194"/>
    </location>
</feature>
<dbReference type="PROSITE" id="PS50160">
    <property type="entry name" value="DNA_LIGASE_A3"/>
    <property type="match status" value="1"/>
</dbReference>
<dbReference type="EMBL" id="FMUH01000009">
    <property type="protein sequence ID" value="SCX60351.1"/>
    <property type="molecule type" value="Genomic_DNA"/>
</dbReference>